<evidence type="ECO:0000313" key="1">
    <source>
        <dbReference type="EMBL" id="PKI56145.1"/>
    </source>
</evidence>
<name>A0A2I0JIR3_PUNGR</name>
<evidence type="ECO:0000313" key="2">
    <source>
        <dbReference type="Proteomes" id="UP000233551"/>
    </source>
</evidence>
<dbReference type="EMBL" id="PGOL01001623">
    <property type="protein sequence ID" value="PKI56145.1"/>
    <property type="molecule type" value="Genomic_DNA"/>
</dbReference>
<accession>A0A2I0JIR3</accession>
<keyword evidence="2" id="KW-1185">Reference proteome</keyword>
<sequence length="53" mass="5120">MRVWSSEAEDVCEARARGAPKDVGGWRCVGGAPEDAGSMPAGIGGAGACVGGG</sequence>
<comment type="caution">
    <text evidence="1">The sequence shown here is derived from an EMBL/GenBank/DDBJ whole genome shotgun (WGS) entry which is preliminary data.</text>
</comment>
<proteinExistence type="predicted"/>
<organism evidence="1 2">
    <name type="scientific">Punica granatum</name>
    <name type="common">Pomegranate</name>
    <dbReference type="NCBI Taxonomy" id="22663"/>
    <lineage>
        <taxon>Eukaryota</taxon>
        <taxon>Viridiplantae</taxon>
        <taxon>Streptophyta</taxon>
        <taxon>Embryophyta</taxon>
        <taxon>Tracheophyta</taxon>
        <taxon>Spermatophyta</taxon>
        <taxon>Magnoliopsida</taxon>
        <taxon>eudicotyledons</taxon>
        <taxon>Gunneridae</taxon>
        <taxon>Pentapetalae</taxon>
        <taxon>rosids</taxon>
        <taxon>malvids</taxon>
        <taxon>Myrtales</taxon>
        <taxon>Lythraceae</taxon>
        <taxon>Punica</taxon>
    </lineage>
</organism>
<dbReference type="Proteomes" id="UP000233551">
    <property type="component" value="Unassembled WGS sequence"/>
</dbReference>
<protein>
    <submittedName>
        <fullName evidence="1">Uncharacterized protein</fullName>
    </submittedName>
</protein>
<dbReference type="AlphaFoldDB" id="A0A2I0JIR3"/>
<reference evidence="1 2" key="1">
    <citation type="submission" date="2017-11" db="EMBL/GenBank/DDBJ databases">
        <title>De-novo sequencing of pomegranate (Punica granatum L.) genome.</title>
        <authorList>
            <person name="Akparov Z."/>
            <person name="Amiraslanov A."/>
            <person name="Hajiyeva S."/>
            <person name="Abbasov M."/>
            <person name="Kaur K."/>
            <person name="Hamwieh A."/>
            <person name="Solovyev V."/>
            <person name="Salamov A."/>
            <person name="Braich B."/>
            <person name="Kosarev P."/>
            <person name="Mahmoud A."/>
            <person name="Hajiyev E."/>
            <person name="Babayeva S."/>
            <person name="Izzatullayeva V."/>
            <person name="Mammadov A."/>
            <person name="Mammadov A."/>
            <person name="Sharifova S."/>
            <person name="Ojaghi J."/>
            <person name="Eynullazada K."/>
            <person name="Bayramov B."/>
            <person name="Abdulazimova A."/>
            <person name="Shahmuradov I."/>
        </authorList>
    </citation>
    <scope>NUCLEOTIDE SEQUENCE [LARGE SCALE GENOMIC DNA]</scope>
    <source>
        <strain evidence="2">cv. AG2017</strain>
        <tissue evidence="1">Leaf</tissue>
    </source>
</reference>
<gene>
    <name evidence="1" type="ORF">CRG98_023463</name>
</gene>